<dbReference type="EMBL" id="GL377595">
    <property type="protein sequence ID" value="EFJ22700.1"/>
    <property type="molecule type" value="Genomic_DNA"/>
</dbReference>
<dbReference type="CDD" id="cd00322">
    <property type="entry name" value="FNR_like"/>
    <property type="match status" value="1"/>
</dbReference>
<evidence type="ECO:0000313" key="3">
    <source>
        <dbReference type="EMBL" id="EFJ22700.1"/>
    </source>
</evidence>
<dbReference type="InterPro" id="IPR039261">
    <property type="entry name" value="FNR_nucleotide-bd"/>
</dbReference>
<proteinExistence type="predicted"/>
<dbReference type="GO" id="GO:0009507">
    <property type="term" value="C:chloroplast"/>
    <property type="evidence" value="ECO:0000318"/>
    <property type="project" value="GO_Central"/>
</dbReference>
<dbReference type="SUPFAM" id="SSF63380">
    <property type="entry name" value="Riboflavin synthase domain-like"/>
    <property type="match status" value="1"/>
</dbReference>
<dbReference type="OMA" id="NTARYGK"/>
<dbReference type="Gene3D" id="3.40.50.80">
    <property type="entry name" value="Nucleotide-binding domain of ferredoxin-NADP reductase (FNR) module"/>
    <property type="match status" value="1"/>
</dbReference>
<dbReference type="PANTHER" id="PTHR47215">
    <property type="match status" value="1"/>
</dbReference>
<feature type="signal peptide" evidence="1">
    <location>
        <begin position="1"/>
        <end position="23"/>
    </location>
</feature>
<organism evidence="4">
    <name type="scientific">Selaginella moellendorffii</name>
    <name type="common">Spikemoss</name>
    <dbReference type="NCBI Taxonomy" id="88036"/>
    <lineage>
        <taxon>Eukaryota</taxon>
        <taxon>Viridiplantae</taxon>
        <taxon>Streptophyta</taxon>
        <taxon>Embryophyta</taxon>
        <taxon>Tracheophyta</taxon>
        <taxon>Lycopodiopsida</taxon>
        <taxon>Selaginellales</taxon>
        <taxon>Selaginellaceae</taxon>
        <taxon>Selaginella</taxon>
    </lineage>
</organism>
<protein>
    <recommendedName>
        <fullName evidence="2">FAD-binding FR-type domain-containing protein</fullName>
    </recommendedName>
</protein>
<reference evidence="3 4" key="1">
    <citation type="journal article" date="2011" name="Science">
        <title>The Selaginella genome identifies genetic changes associated with the evolution of vascular plants.</title>
        <authorList>
            <person name="Banks J.A."/>
            <person name="Nishiyama T."/>
            <person name="Hasebe M."/>
            <person name="Bowman J.L."/>
            <person name="Gribskov M."/>
            <person name="dePamphilis C."/>
            <person name="Albert V.A."/>
            <person name="Aono N."/>
            <person name="Aoyama T."/>
            <person name="Ambrose B.A."/>
            <person name="Ashton N.W."/>
            <person name="Axtell M.J."/>
            <person name="Barker E."/>
            <person name="Barker M.S."/>
            <person name="Bennetzen J.L."/>
            <person name="Bonawitz N.D."/>
            <person name="Chapple C."/>
            <person name="Cheng C."/>
            <person name="Correa L.G."/>
            <person name="Dacre M."/>
            <person name="DeBarry J."/>
            <person name="Dreyer I."/>
            <person name="Elias M."/>
            <person name="Engstrom E.M."/>
            <person name="Estelle M."/>
            <person name="Feng L."/>
            <person name="Finet C."/>
            <person name="Floyd S.K."/>
            <person name="Frommer W.B."/>
            <person name="Fujita T."/>
            <person name="Gramzow L."/>
            <person name="Gutensohn M."/>
            <person name="Harholt J."/>
            <person name="Hattori M."/>
            <person name="Heyl A."/>
            <person name="Hirai T."/>
            <person name="Hiwatashi Y."/>
            <person name="Ishikawa M."/>
            <person name="Iwata M."/>
            <person name="Karol K.G."/>
            <person name="Koehler B."/>
            <person name="Kolukisaoglu U."/>
            <person name="Kubo M."/>
            <person name="Kurata T."/>
            <person name="Lalonde S."/>
            <person name="Li K."/>
            <person name="Li Y."/>
            <person name="Litt A."/>
            <person name="Lyons E."/>
            <person name="Manning G."/>
            <person name="Maruyama T."/>
            <person name="Michael T.P."/>
            <person name="Mikami K."/>
            <person name="Miyazaki S."/>
            <person name="Morinaga S."/>
            <person name="Murata T."/>
            <person name="Mueller-Roeber B."/>
            <person name="Nelson D.R."/>
            <person name="Obara M."/>
            <person name="Oguri Y."/>
            <person name="Olmstead R.G."/>
            <person name="Onodera N."/>
            <person name="Petersen B.L."/>
            <person name="Pils B."/>
            <person name="Prigge M."/>
            <person name="Rensing S.A."/>
            <person name="Riano-Pachon D.M."/>
            <person name="Roberts A.W."/>
            <person name="Sato Y."/>
            <person name="Scheller H.V."/>
            <person name="Schulz B."/>
            <person name="Schulz C."/>
            <person name="Shakirov E.V."/>
            <person name="Shibagaki N."/>
            <person name="Shinohara N."/>
            <person name="Shippen D.E."/>
            <person name="Soerensen I."/>
            <person name="Sotooka R."/>
            <person name="Sugimoto N."/>
            <person name="Sugita M."/>
            <person name="Sumikawa N."/>
            <person name="Tanurdzic M."/>
            <person name="Theissen G."/>
            <person name="Ulvskov P."/>
            <person name="Wakazuki S."/>
            <person name="Weng J.K."/>
            <person name="Willats W.W."/>
            <person name="Wipf D."/>
            <person name="Wolf P.G."/>
            <person name="Yang L."/>
            <person name="Zimmer A.D."/>
            <person name="Zhu Q."/>
            <person name="Mitros T."/>
            <person name="Hellsten U."/>
            <person name="Loque D."/>
            <person name="Otillar R."/>
            <person name="Salamov A."/>
            <person name="Schmutz J."/>
            <person name="Shapiro H."/>
            <person name="Lindquist E."/>
            <person name="Lucas S."/>
            <person name="Rokhsar D."/>
            <person name="Grigoriev I.V."/>
        </authorList>
    </citation>
    <scope>NUCLEOTIDE SEQUENCE [LARGE SCALE GENOMIC DNA]</scope>
</reference>
<keyword evidence="4" id="KW-1185">Reference proteome</keyword>
<dbReference type="AlphaFoldDB" id="D8RZ85"/>
<dbReference type="PRINTS" id="PR00410">
    <property type="entry name" value="PHEHYDRXLASE"/>
</dbReference>
<dbReference type="InParanoid" id="D8RZ85"/>
<evidence type="ECO:0000313" key="4">
    <source>
        <dbReference type="Proteomes" id="UP000001514"/>
    </source>
</evidence>
<accession>D8RZ85</accession>
<dbReference type="HOGENOM" id="CLU_066103_0_0_1"/>
<dbReference type="Proteomes" id="UP000001514">
    <property type="component" value="Unassembled WGS sequence"/>
</dbReference>
<dbReference type="PROSITE" id="PS51384">
    <property type="entry name" value="FAD_FR"/>
    <property type="match status" value="1"/>
</dbReference>
<evidence type="ECO:0000256" key="1">
    <source>
        <dbReference type="SAM" id="SignalP"/>
    </source>
</evidence>
<keyword evidence="1" id="KW-0732">Signal</keyword>
<name>D8RZ85_SELML</name>
<evidence type="ECO:0000259" key="2">
    <source>
        <dbReference type="PROSITE" id="PS51384"/>
    </source>
</evidence>
<sequence length="310" mass="33976">MASEWSSRPLLASLALLASLSAAKSVAIPFVDFFATFQLLLVVVVVETPSLWSIARRENLLATFSMAQWKQEVLWTSAPLVEIAPAAEQLFHIVLDIGRNPELQKGHSKPGQFVQMKKEEHKPGFFAIASPPSTAAKGFLEFLVKDVEGTTSAVLCDLAKGDKVDLSQVMGKGFDIDQLYPPEKFQTVLFFATGSGISPIRSLIEAGIDANRRSDVRLYYGARSLERMAYRDKFKEWEASGVSIIPVLSQPDGSWMGESGYVQAAFSKNISIPDSSQVVTFLCGHKGMVKDVTDLLSAEGVPQEKIILNF</sequence>
<dbReference type="InterPro" id="IPR017927">
    <property type="entry name" value="FAD-bd_FR_type"/>
</dbReference>
<dbReference type="InterPro" id="IPR017938">
    <property type="entry name" value="Riboflavin_synthase-like_b-brl"/>
</dbReference>
<dbReference type="eggNOG" id="ENOG502QQ7C">
    <property type="taxonomic scope" value="Eukaryota"/>
</dbReference>
<dbReference type="InterPro" id="IPR001433">
    <property type="entry name" value="OxRdtase_FAD/NAD-bd"/>
</dbReference>
<dbReference type="KEGG" id="smo:SELMODRAFT_443172"/>
<feature type="chain" id="PRO_5003122261" description="FAD-binding FR-type domain-containing protein" evidence="1">
    <location>
        <begin position="24"/>
        <end position="310"/>
    </location>
</feature>
<feature type="domain" description="FAD-binding FR-type" evidence="2">
    <location>
        <begin position="73"/>
        <end position="176"/>
    </location>
</feature>
<gene>
    <name evidence="3" type="ORF">SELMODRAFT_443172</name>
</gene>
<dbReference type="PANTHER" id="PTHR47215:SF1">
    <property type="entry name" value="F9L1.8 PROTEIN"/>
    <property type="match status" value="1"/>
</dbReference>
<dbReference type="STRING" id="88036.D8RZ85"/>
<dbReference type="FunCoup" id="D8RZ85">
    <property type="interactions" value="1282"/>
</dbReference>
<dbReference type="GO" id="GO:0004324">
    <property type="term" value="F:ferredoxin-NADP+ reductase activity"/>
    <property type="evidence" value="ECO:0000318"/>
    <property type="project" value="GO_Central"/>
</dbReference>
<dbReference type="SUPFAM" id="SSF52343">
    <property type="entry name" value="Ferredoxin reductase-like, C-terminal NADP-linked domain"/>
    <property type="match status" value="1"/>
</dbReference>
<dbReference type="Gramene" id="EFJ22700">
    <property type="protein sequence ID" value="EFJ22700"/>
    <property type="gene ID" value="SELMODRAFT_443172"/>
</dbReference>
<dbReference type="Pfam" id="PF00175">
    <property type="entry name" value="NAD_binding_1"/>
    <property type="match status" value="1"/>
</dbReference>
<dbReference type="Gene3D" id="2.40.30.10">
    <property type="entry name" value="Translation factors"/>
    <property type="match status" value="1"/>
</dbReference>